<dbReference type="RefSeq" id="WP_160343968.1">
    <property type="nucleotide sequence ID" value="NZ_WKJZ01000001.1"/>
</dbReference>
<feature type="chain" id="PRO_5026320217" description="Outer-membrane lipoprotein LolB" evidence="14">
    <location>
        <begin position="22"/>
        <end position="205"/>
    </location>
</feature>
<evidence type="ECO:0000256" key="3">
    <source>
        <dbReference type="ARBA" id="ARBA00011245"/>
    </source>
</evidence>
<feature type="signal peptide" evidence="14">
    <location>
        <begin position="1"/>
        <end position="21"/>
    </location>
</feature>
<evidence type="ECO:0000256" key="7">
    <source>
        <dbReference type="ARBA" id="ARBA00022927"/>
    </source>
</evidence>
<dbReference type="EMBL" id="WKJZ01000001">
    <property type="protein sequence ID" value="MVW75044.1"/>
    <property type="molecule type" value="Genomic_DNA"/>
</dbReference>
<comment type="similarity">
    <text evidence="2 13">Belongs to the LolB family.</text>
</comment>
<keyword evidence="6 13" id="KW-0732">Signal</keyword>
<dbReference type="GO" id="GO:0015031">
    <property type="term" value="P:protein transport"/>
    <property type="evidence" value="ECO:0007669"/>
    <property type="project" value="UniProtKB-KW"/>
</dbReference>
<keyword evidence="10 13" id="KW-0143">Chaperone</keyword>
<evidence type="ECO:0000256" key="2">
    <source>
        <dbReference type="ARBA" id="ARBA00009696"/>
    </source>
</evidence>
<dbReference type="PROSITE" id="PS51257">
    <property type="entry name" value="PROKAR_LIPOPROTEIN"/>
    <property type="match status" value="1"/>
</dbReference>
<comment type="subcellular location">
    <subcellularLocation>
        <location evidence="1 13">Cell outer membrane</location>
        <topology evidence="1 13">Lipid-anchor</topology>
    </subcellularLocation>
</comment>
<evidence type="ECO:0000256" key="9">
    <source>
        <dbReference type="ARBA" id="ARBA00023139"/>
    </source>
</evidence>
<evidence type="ECO:0000256" key="1">
    <source>
        <dbReference type="ARBA" id="ARBA00004459"/>
    </source>
</evidence>
<gene>
    <name evidence="13 15" type="primary">lolB</name>
    <name evidence="15" type="ORF">GJV18_06920</name>
</gene>
<evidence type="ECO:0000256" key="13">
    <source>
        <dbReference type="HAMAP-Rule" id="MF_00233"/>
    </source>
</evidence>
<keyword evidence="5 13" id="KW-0813">Transport</keyword>
<keyword evidence="11 13" id="KW-0998">Cell outer membrane</keyword>
<evidence type="ECO:0000256" key="5">
    <source>
        <dbReference type="ARBA" id="ARBA00022448"/>
    </source>
</evidence>
<evidence type="ECO:0000313" key="15">
    <source>
        <dbReference type="EMBL" id="MVW75044.1"/>
    </source>
</evidence>
<keyword evidence="8 13" id="KW-0472">Membrane</keyword>
<dbReference type="Proteomes" id="UP000429555">
    <property type="component" value="Unassembled WGS sequence"/>
</dbReference>
<comment type="function">
    <text evidence="13">Plays a critical role in the incorporation of lipoproteins in the outer membrane after they are released by the LolA protein.</text>
</comment>
<dbReference type="GO" id="GO:0044874">
    <property type="term" value="P:lipoprotein localization to outer membrane"/>
    <property type="evidence" value="ECO:0007669"/>
    <property type="project" value="UniProtKB-UniRule"/>
</dbReference>
<evidence type="ECO:0000256" key="14">
    <source>
        <dbReference type="SAM" id="SignalP"/>
    </source>
</evidence>
<comment type="caution">
    <text evidence="15">The sequence shown here is derived from an EMBL/GenBank/DDBJ whole genome shotgun (WGS) entry which is preliminary data.</text>
</comment>
<dbReference type="AlphaFoldDB" id="A0A6I4KSE8"/>
<evidence type="ECO:0000313" key="16">
    <source>
        <dbReference type="Proteomes" id="UP000429555"/>
    </source>
</evidence>
<dbReference type="Pfam" id="PF03550">
    <property type="entry name" value="LolB"/>
    <property type="match status" value="1"/>
</dbReference>
<evidence type="ECO:0000256" key="12">
    <source>
        <dbReference type="ARBA" id="ARBA00023288"/>
    </source>
</evidence>
<name>A0A6I4KSE8_9PSED</name>
<keyword evidence="12 13" id="KW-0449">Lipoprotein</keyword>
<accession>A0A6I4KSE8</accession>
<evidence type="ECO:0000256" key="4">
    <source>
        <dbReference type="ARBA" id="ARBA00016202"/>
    </source>
</evidence>
<evidence type="ECO:0000256" key="10">
    <source>
        <dbReference type="ARBA" id="ARBA00023186"/>
    </source>
</evidence>
<dbReference type="InterPro" id="IPR004565">
    <property type="entry name" value="OM_lipoprot_LolB"/>
</dbReference>
<keyword evidence="16" id="KW-1185">Reference proteome</keyword>
<sequence>MQLRHLLAASLIILLTGCAGLTPRESLEGQGDAGLWQAHKQQITKLDAWQINGKVGIRAPQDSGSGTLFWLQRQDYYDIRLSGPLGRGAARLTGRPGAILLEVANQGRYQADSPEQLLQEQLGLNLPVSHLLWWIRGLPAPDSKSRVTLDGSSRLARLEQDGWQVDYQRYAKQNGYALPERLKLFGHNLEVTLVIKDWQPRQLGL</sequence>
<dbReference type="HAMAP" id="MF_00233">
    <property type="entry name" value="LolB"/>
    <property type="match status" value="1"/>
</dbReference>
<evidence type="ECO:0000256" key="6">
    <source>
        <dbReference type="ARBA" id="ARBA00022729"/>
    </source>
</evidence>
<reference evidence="15 16" key="1">
    <citation type="submission" date="2019-11" db="EMBL/GenBank/DDBJ databases">
        <title>Pseudomonas flavidum sp. nov., isolated from Baiyang Lake.</title>
        <authorList>
            <person name="Zhao Y."/>
        </authorList>
    </citation>
    <scope>NUCLEOTIDE SEQUENCE [LARGE SCALE GENOMIC DNA]</scope>
    <source>
        <strain evidence="16">R-22-3 w-18</strain>
    </source>
</reference>
<dbReference type="InterPro" id="IPR029046">
    <property type="entry name" value="LolA/LolB/LppX"/>
</dbReference>
<keyword evidence="7 13" id="KW-0653">Protein transport</keyword>
<keyword evidence="9 13" id="KW-0564">Palmitate</keyword>
<dbReference type="GO" id="GO:0009279">
    <property type="term" value="C:cell outer membrane"/>
    <property type="evidence" value="ECO:0007669"/>
    <property type="project" value="UniProtKB-SubCell"/>
</dbReference>
<evidence type="ECO:0000256" key="8">
    <source>
        <dbReference type="ARBA" id="ARBA00023136"/>
    </source>
</evidence>
<dbReference type="CDD" id="cd16326">
    <property type="entry name" value="LolB"/>
    <property type="match status" value="1"/>
</dbReference>
<protein>
    <recommendedName>
        <fullName evidence="4 13">Outer-membrane lipoprotein LolB</fullName>
    </recommendedName>
</protein>
<evidence type="ECO:0000256" key="11">
    <source>
        <dbReference type="ARBA" id="ARBA00023237"/>
    </source>
</evidence>
<proteinExistence type="inferred from homology"/>
<dbReference type="SUPFAM" id="SSF89392">
    <property type="entry name" value="Prokaryotic lipoproteins and lipoprotein localization factors"/>
    <property type="match status" value="1"/>
</dbReference>
<dbReference type="NCBIfam" id="TIGR00548">
    <property type="entry name" value="lolB"/>
    <property type="match status" value="1"/>
</dbReference>
<comment type="subunit">
    <text evidence="3 13">Monomer.</text>
</comment>
<organism evidence="15 16">
    <name type="scientific">Pseudomonas xionganensis</name>
    <dbReference type="NCBI Taxonomy" id="2654845"/>
    <lineage>
        <taxon>Bacteria</taxon>
        <taxon>Pseudomonadati</taxon>
        <taxon>Pseudomonadota</taxon>
        <taxon>Gammaproteobacteria</taxon>
        <taxon>Pseudomonadales</taxon>
        <taxon>Pseudomonadaceae</taxon>
        <taxon>Pseudomonas</taxon>
    </lineage>
</organism>
<dbReference type="Gene3D" id="2.50.20.10">
    <property type="entry name" value="Lipoprotein localisation LolA/LolB/LppX"/>
    <property type="match status" value="1"/>
</dbReference>